<evidence type="ECO:0000313" key="2">
    <source>
        <dbReference type="Proteomes" id="UP000595046"/>
    </source>
</evidence>
<gene>
    <name evidence="1" type="ORF">G4Z16_17295</name>
</gene>
<dbReference type="AlphaFoldDB" id="A0A7T1T7K3"/>
<dbReference type="RefSeq" id="WP_197351674.1">
    <property type="nucleotide sequence ID" value="NZ_CP048882.1"/>
</dbReference>
<organism evidence="1 2">
    <name type="scientific">Streptomyces bathyalis</name>
    <dbReference type="NCBI Taxonomy" id="2710756"/>
    <lineage>
        <taxon>Bacteria</taxon>
        <taxon>Bacillati</taxon>
        <taxon>Actinomycetota</taxon>
        <taxon>Actinomycetes</taxon>
        <taxon>Kitasatosporales</taxon>
        <taxon>Streptomycetaceae</taxon>
        <taxon>Streptomyces</taxon>
    </lineage>
</organism>
<dbReference type="Proteomes" id="UP000595046">
    <property type="component" value="Chromosome"/>
</dbReference>
<reference evidence="2" key="1">
    <citation type="submission" date="2020-02" db="EMBL/GenBank/DDBJ databases">
        <title>Streptomyces sp. ASO4wet.</title>
        <authorList>
            <person name="Risdian C."/>
            <person name="Landwehr W."/>
            <person name="Schupp P."/>
            <person name="Wink J."/>
        </authorList>
    </citation>
    <scope>NUCLEOTIDE SEQUENCE [LARGE SCALE GENOMIC DNA]</scope>
    <source>
        <strain evidence="2">ASO4wet</strain>
    </source>
</reference>
<evidence type="ECO:0000313" key="1">
    <source>
        <dbReference type="EMBL" id="QPP07867.1"/>
    </source>
</evidence>
<keyword evidence="2" id="KW-1185">Reference proteome</keyword>
<proteinExistence type="predicted"/>
<accession>A0A7T1T7K3</accession>
<evidence type="ECO:0008006" key="3">
    <source>
        <dbReference type="Google" id="ProtNLM"/>
    </source>
</evidence>
<dbReference type="EMBL" id="CP048882">
    <property type="protein sequence ID" value="QPP07867.1"/>
    <property type="molecule type" value="Genomic_DNA"/>
</dbReference>
<dbReference type="KEGG" id="sbat:G4Z16_17295"/>
<dbReference type="Pfam" id="PF14350">
    <property type="entry name" value="Beta_protein"/>
    <property type="match status" value="1"/>
</dbReference>
<name>A0A7T1T7K3_9ACTN</name>
<sequence length="349" mass="38548">MAYVPILKGKRGEFTALGQMEPGVQAEVHPIMEVVHDERLRDVMETFRKNAWGQLPQGLDIAVDCGGLWHHGVVGGVWTGRPMHWLSEAFGAWLLALIPVFRPYDPPGALTEVRDVQRAHRRGAVLRVDVFLVPVGSPTVSREVRTALRAVHLAPEQVDLVLDAGHVSGDTAVTDALPPMLDALRWARQATWRNVVLAAGAFPKTLRKLVRGIPNRVHRWDAALWRKVVNSTDGMPPHFGDYGVTHPVAPRRGRGSIPNIRYTAGEDWQVYVAPQTLPGNDDFFVIARELLRSEYWPVRGEATSWGDAELAMCARGQRAKAGGGAEWRAWATSHHLAVTAEALRTTGQP</sequence>
<dbReference type="InterPro" id="IPR025683">
    <property type="entry name" value="Protein_beta"/>
</dbReference>
<protein>
    <recommendedName>
        <fullName evidence="3">T4 beta protein</fullName>
    </recommendedName>
</protein>